<dbReference type="RefSeq" id="WP_161389557.1">
    <property type="nucleotide sequence ID" value="NZ_JBHSCP010000001.1"/>
</dbReference>
<protein>
    <recommendedName>
        <fullName evidence="2">Barstar (barnase inhibitor) domain-containing protein</fullName>
    </recommendedName>
</protein>
<evidence type="ECO:0000256" key="1">
    <source>
        <dbReference type="ARBA" id="ARBA00006845"/>
    </source>
</evidence>
<dbReference type="EMBL" id="WTYJ01000001">
    <property type="protein sequence ID" value="MXO97875.1"/>
    <property type="molecule type" value="Genomic_DNA"/>
</dbReference>
<evidence type="ECO:0000313" key="3">
    <source>
        <dbReference type="EMBL" id="MXO97875.1"/>
    </source>
</evidence>
<dbReference type="Proteomes" id="UP000469430">
    <property type="component" value="Unassembled WGS sequence"/>
</dbReference>
<evidence type="ECO:0000259" key="2">
    <source>
        <dbReference type="Pfam" id="PF01337"/>
    </source>
</evidence>
<feature type="domain" description="Barstar (barnase inhibitor)" evidence="2">
    <location>
        <begin position="1"/>
        <end position="85"/>
    </location>
</feature>
<comment type="caution">
    <text evidence="3">The sequence shown here is derived from an EMBL/GenBank/DDBJ whole genome shotgun (WGS) entry which is preliminary data.</text>
</comment>
<dbReference type="SUPFAM" id="SSF52038">
    <property type="entry name" value="Barstar-related"/>
    <property type="match status" value="1"/>
</dbReference>
<proteinExistence type="inferred from homology"/>
<accession>A0A6I4TP67</accession>
<sequence>MRSVVIDCAGVTSTDDFWQRYVDATEPQEASLFGRNLDAFWDALHGGPGWPGEVRLIFAHSGELARLTKRVGTRNYLDVFREIAVETPTIPIELA</sequence>
<dbReference type="Pfam" id="PF01337">
    <property type="entry name" value="Barstar"/>
    <property type="match status" value="1"/>
</dbReference>
<dbReference type="OrthoDB" id="7575400at2"/>
<dbReference type="InterPro" id="IPR035905">
    <property type="entry name" value="Barstar-like_sf"/>
</dbReference>
<organism evidence="3 4">
    <name type="scientific">Croceibacterium xixiisoli</name>
    <dbReference type="NCBI Taxonomy" id="1476466"/>
    <lineage>
        <taxon>Bacteria</taxon>
        <taxon>Pseudomonadati</taxon>
        <taxon>Pseudomonadota</taxon>
        <taxon>Alphaproteobacteria</taxon>
        <taxon>Sphingomonadales</taxon>
        <taxon>Erythrobacteraceae</taxon>
        <taxon>Croceibacterium</taxon>
    </lineage>
</organism>
<dbReference type="InterPro" id="IPR000468">
    <property type="entry name" value="Barstar"/>
</dbReference>
<dbReference type="Gene3D" id="3.30.370.10">
    <property type="entry name" value="Barstar-like"/>
    <property type="match status" value="1"/>
</dbReference>
<name>A0A6I4TP67_9SPHN</name>
<gene>
    <name evidence="3" type="ORF">GRI97_02585</name>
</gene>
<comment type="similarity">
    <text evidence="1">Belongs to the barstar family.</text>
</comment>
<keyword evidence="4" id="KW-1185">Reference proteome</keyword>
<dbReference type="AlphaFoldDB" id="A0A6I4TP67"/>
<reference evidence="3 4" key="1">
    <citation type="submission" date="2019-12" db="EMBL/GenBank/DDBJ databases">
        <title>Genomic-based taxomic classification of the family Erythrobacteraceae.</title>
        <authorList>
            <person name="Xu L."/>
        </authorList>
    </citation>
    <scope>NUCLEOTIDE SEQUENCE [LARGE SCALE GENOMIC DNA]</scope>
    <source>
        <strain evidence="3 4">S36</strain>
    </source>
</reference>
<evidence type="ECO:0000313" key="4">
    <source>
        <dbReference type="Proteomes" id="UP000469430"/>
    </source>
</evidence>